<feature type="signal peptide" evidence="1">
    <location>
        <begin position="1"/>
        <end position="26"/>
    </location>
</feature>
<dbReference type="GeneID" id="54466062"/>
<dbReference type="RefSeq" id="XP_033580019.1">
    <property type="nucleotide sequence ID" value="XM_033725169.1"/>
</dbReference>
<sequence length="234" mass="26397">MATWILQRVSLFAVLTFILHAPIVLSSSAVSTPPTTDKMPPIILLKTTTTSTVPLRNALALLGYEQLAISTITRNSTRQQTYDTEGEKLFVELHWAIDDDFATLASLYPSARFILPVPEHPAESSRARKWARRATGASVSNLVEKLEAYQYAASVRNYFHDCNEETRLLEVKNGWLGDRSGDCWVQLCEFLGMGYSVVERMKLRKFPDTASAGGSDWKVVFQGLHWRGWDLRSR</sequence>
<reference evidence="4" key="3">
    <citation type="submission" date="2025-04" db="UniProtKB">
        <authorList>
            <consortium name="RefSeq"/>
        </authorList>
    </citation>
    <scope>IDENTIFICATION</scope>
    <source>
        <strain evidence="4">CBS 304.34</strain>
    </source>
</reference>
<evidence type="ECO:0000313" key="4">
    <source>
        <dbReference type="RefSeq" id="XP_033580019.1"/>
    </source>
</evidence>
<reference evidence="4" key="2">
    <citation type="submission" date="2020-04" db="EMBL/GenBank/DDBJ databases">
        <authorList>
            <consortium name="NCBI Genome Project"/>
        </authorList>
    </citation>
    <scope>NUCLEOTIDE SEQUENCE</scope>
    <source>
        <strain evidence="4">CBS 304.34</strain>
    </source>
</reference>
<keyword evidence="3" id="KW-1185">Reference proteome</keyword>
<dbReference type="OrthoDB" id="3915787at2759"/>
<name>A0A6A6YYQ0_9PEZI</name>
<protein>
    <submittedName>
        <fullName evidence="2 4">Uncharacterized protein</fullName>
    </submittedName>
</protein>
<gene>
    <name evidence="2 4" type="ORF">BDZ99DRAFT_517345</name>
</gene>
<dbReference type="AlphaFoldDB" id="A0A6A6YYQ0"/>
<evidence type="ECO:0000313" key="3">
    <source>
        <dbReference type="Proteomes" id="UP000504636"/>
    </source>
</evidence>
<dbReference type="EMBL" id="MU003696">
    <property type="protein sequence ID" value="KAF2813055.1"/>
    <property type="molecule type" value="Genomic_DNA"/>
</dbReference>
<evidence type="ECO:0000313" key="2">
    <source>
        <dbReference type="EMBL" id="KAF2813055.1"/>
    </source>
</evidence>
<keyword evidence="1" id="KW-0732">Signal</keyword>
<feature type="chain" id="PRO_5044629473" evidence="1">
    <location>
        <begin position="27"/>
        <end position="234"/>
    </location>
</feature>
<evidence type="ECO:0000256" key="1">
    <source>
        <dbReference type="SAM" id="SignalP"/>
    </source>
</evidence>
<dbReference type="Proteomes" id="UP000504636">
    <property type="component" value="Unplaced"/>
</dbReference>
<accession>A0A6A6YYQ0</accession>
<proteinExistence type="predicted"/>
<organism evidence="2">
    <name type="scientific">Mytilinidion resinicola</name>
    <dbReference type="NCBI Taxonomy" id="574789"/>
    <lineage>
        <taxon>Eukaryota</taxon>
        <taxon>Fungi</taxon>
        <taxon>Dikarya</taxon>
        <taxon>Ascomycota</taxon>
        <taxon>Pezizomycotina</taxon>
        <taxon>Dothideomycetes</taxon>
        <taxon>Pleosporomycetidae</taxon>
        <taxon>Mytilinidiales</taxon>
        <taxon>Mytilinidiaceae</taxon>
        <taxon>Mytilinidion</taxon>
    </lineage>
</organism>
<reference evidence="2 4" key="1">
    <citation type="journal article" date="2020" name="Stud. Mycol.">
        <title>101 Dothideomycetes genomes: a test case for predicting lifestyles and emergence of pathogens.</title>
        <authorList>
            <person name="Haridas S."/>
            <person name="Albert R."/>
            <person name="Binder M."/>
            <person name="Bloem J."/>
            <person name="Labutti K."/>
            <person name="Salamov A."/>
            <person name="Andreopoulos B."/>
            <person name="Baker S."/>
            <person name="Barry K."/>
            <person name="Bills G."/>
            <person name="Bluhm B."/>
            <person name="Cannon C."/>
            <person name="Castanera R."/>
            <person name="Culley D."/>
            <person name="Daum C."/>
            <person name="Ezra D."/>
            <person name="Gonzalez J."/>
            <person name="Henrissat B."/>
            <person name="Kuo A."/>
            <person name="Liang C."/>
            <person name="Lipzen A."/>
            <person name="Lutzoni F."/>
            <person name="Magnuson J."/>
            <person name="Mondo S."/>
            <person name="Nolan M."/>
            <person name="Ohm R."/>
            <person name="Pangilinan J."/>
            <person name="Park H.-J."/>
            <person name="Ramirez L."/>
            <person name="Alfaro M."/>
            <person name="Sun H."/>
            <person name="Tritt A."/>
            <person name="Yoshinaga Y."/>
            <person name="Zwiers L.-H."/>
            <person name="Turgeon B."/>
            <person name="Goodwin S."/>
            <person name="Spatafora J."/>
            <person name="Crous P."/>
            <person name="Grigoriev I."/>
        </authorList>
    </citation>
    <scope>NUCLEOTIDE SEQUENCE</scope>
    <source>
        <strain evidence="2 4">CBS 304.34</strain>
    </source>
</reference>